<reference evidence="3" key="1">
    <citation type="submission" date="2016-10" db="EMBL/GenBank/DDBJ databases">
        <authorList>
            <person name="Varghese N."/>
            <person name="Submissions S."/>
        </authorList>
    </citation>
    <scope>NUCLEOTIDE SEQUENCE [LARGE SCALE GENOMIC DNA]</scope>
    <source>
        <strain evidence="3">DSM 26348</strain>
    </source>
</reference>
<keyword evidence="1" id="KW-0472">Membrane</keyword>
<evidence type="ECO:0000313" key="3">
    <source>
        <dbReference type="Proteomes" id="UP000199518"/>
    </source>
</evidence>
<feature type="transmembrane region" description="Helical" evidence="1">
    <location>
        <begin position="47"/>
        <end position="69"/>
    </location>
</feature>
<organism evidence="2 3">
    <name type="scientific">Planctomicrobium piriforme</name>
    <dbReference type="NCBI Taxonomy" id="1576369"/>
    <lineage>
        <taxon>Bacteria</taxon>
        <taxon>Pseudomonadati</taxon>
        <taxon>Planctomycetota</taxon>
        <taxon>Planctomycetia</taxon>
        <taxon>Planctomycetales</taxon>
        <taxon>Planctomycetaceae</taxon>
        <taxon>Planctomicrobium</taxon>
    </lineage>
</organism>
<dbReference type="STRING" id="1576369.SAMN05421753_10978"/>
<keyword evidence="1" id="KW-1133">Transmembrane helix</keyword>
<keyword evidence="1" id="KW-0812">Transmembrane</keyword>
<name>A0A1I3IDP7_9PLAN</name>
<dbReference type="AlphaFoldDB" id="A0A1I3IDP7"/>
<keyword evidence="3" id="KW-1185">Reference proteome</keyword>
<dbReference type="RefSeq" id="WP_092050758.1">
    <property type="nucleotide sequence ID" value="NZ_FOQD01000009.1"/>
</dbReference>
<dbReference type="Proteomes" id="UP000199518">
    <property type="component" value="Unassembled WGS sequence"/>
</dbReference>
<feature type="transmembrane region" description="Helical" evidence="1">
    <location>
        <begin position="7"/>
        <end position="27"/>
    </location>
</feature>
<evidence type="ECO:0000256" key="1">
    <source>
        <dbReference type="SAM" id="Phobius"/>
    </source>
</evidence>
<sequence length="83" mass="9463">MPRWLVVTLGSAVALVTGGILGLFAAWGYERFMYVPEPDPVHFDVVAVWGGVWTFIWIGGTSGWFCWVYRVPKAKPFQFIKWP</sequence>
<proteinExistence type="predicted"/>
<accession>A0A1I3IDP7</accession>
<dbReference type="EMBL" id="FOQD01000009">
    <property type="protein sequence ID" value="SFI46071.1"/>
    <property type="molecule type" value="Genomic_DNA"/>
</dbReference>
<protein>
    <submittedName>
        <fullName evidence="2">Uncharacterized protein</fullName>
    </submittedName>
</protein>
<gene>
    <name evidence="2" type="ORF">SAMN05421753_10978</name>
</gene>
<evidence type="ECO:0000313" key="2">
    <source>
        <dbReference type="EMBL" id="SFI46071.1"/>
    </source>
</evidence>